<evidence type="ECO:0000256" key="7">
    <source>
        <dbReference type="ARBA" id="ARBA00023136"/>
    </source>
</evidence>
<evidence type="ECO:0000256" key="5">
    <source>
        <dbReference type="ARBA" id="ARBA00022692"/>
    </source>
</evidence>
<keyword evidence="4 8" id="KW-1003">Cell membrane</keyword>
<comment type="caution">
    <text evidence="10">The sequence shown here is derived from an EMBL/GenBank/DDBJ whole genome shotgun (WGS) entry which is preliminary data.</text>
</comment>
<feature type="transmembrane region" description="Helical" evidence="9">
    <location>
        <begin position="108"/>
        <end position="127"/>
    </location>
</feature>
<evidence type="ECO:0000256" key="2">
    <source>
        <dbReference type="ARBA" id="ARBA00005540"/>
    </source>
</evidence>
<comment type="function">
    <text evidence="8">Probably a riboflavin-binding protein that interacts with the energy-coupling factor (ECF) ABC-transporter complex.</text>
</comment>
<dbReference type="PANTHER" id="PTHR38438">
    <property type="entry name" value="RIBOFLAVIN TRANSPORTER RIBU"/>
    <property type="match status" value="1"/>
</dbReference>
<keyword evidence="6 9" id="KW-1133">Transmembrane helix</keyword>
<comment type="subcellular location">
    <subcellularLocation>
        <location evidence="1">Cell membrane</location>
        <topology evidence="1">Multi-pass membrane protein</topology>
    </subcellularLocation>
</comment>
<proteinExistence type="inferred from homology"/>
<dbReference type="PIRSF" id="PIRSF037778">
    <property type="entry name" value="UCP037778_transp_RibU"/>
    <property type="match status" value="1"/>
</dbReference>
<keyword evidence="11" id="KW-1185">Reference proteome</keyword>
<accession>A0ABV1HHE2</accession>
<evidence type="ECO:0000256" key="8">
    <source>
        <dbReference type="PIRNR" id="PIRNR037778"/>
    </source>
</evidence>
<evidence type="ECO:0000256" key="9">
    <source>
        <dbReference type="SAM" id="Phobius"/>
    </source>
</evidence>
<evidence type="ECO:0000256" key="1">
    <source>
        <dbReference type="ARBA" id="ARBA00004651"/>
    </source>
</evidence>
<comment type="similarity">
    <text evidence="2 8">Belongs to the prokaryotic riboflavin transporter (P-RFT) (TC 2.A.87) family.</text>
</comment>
<dbReference type="Proteomes" id="UP001437460">
    <property type="component" value="Unassembled WGS sequence"/>
</dbReference>
<evidence type="ECO:0000313" key="10">
    <source>
        <dbReference type="EMBL" id="MEQ2561725.1"/>
    </source>
</evidence>
<gene>
    <name evidence="10" type="ORF">WMO41_00790</name>
</gene>
<dbReference type="Pfam" id="PF12822">
    <property type="entry name" value="ECF_trnsprt"/>
    <property type="match status" value="1"/>
</dbReference>
<evidence type="ECO:0000256" key="3">
    <source>
        <dbReference type="ARBA" id="ARBA00022448"/>
    </source>
</evidence>
<keyword evidence="5 9" id="KW-0812">Transmembrane</keyword>
<feature type="transmembrane region" description="Helical" evidence="9">
    <location>
        <begin position="46"/>
        <end position="68"/>
    </location>
</feature>
<keyword evidence="7 8" id="KW-0472">Membrane</keyword>
<dbReference type="RefSeq" id="WP_349228168.1">
    <property type="nucleotide sequence ID" value="NZ_JBBMFJ010000001.1"/>
</dbReference>
<dbReference type="InterPro" id="IPR025720">
    <property type="entry name" value="RibU"/>
</dbReference>
<organism evidence="10 11">
    <name type="scientific">Ventrimonas faecis</name>
    <dbReference type="NCBI Taxonomy" id="3133170"/>
    <lineage>
        <taxon>Bacteria</taxon>
        <taxon>Bacillati</taxon>
        <taxon>Bacillota</taxon>
        <taxon>Clostridia</taxon>
        <taxon>Lachnospirales</taxon>
        <taxon>Lachnospiraceae</taxon>
        <taxon>Ventrimonas</taxon>
    </lineage>
</organism>
<protein>
    <recommendedName>
        <fullName evidence="8">Riboflavin transporter</fullName>
    </recommendedName>
</protein>
<dbReference type="Gene3D" id="1.10.1760.20">
    <property type="match status" value="1"/>
</dbReference>
<dbReference type="EMBL" id="JBBMFJ010000001">
    <property type="protein sequence ID" value="MEQ2561725.1"/>
    <property type="molecule type" value="Genomic_DNA"/>
</dbReference>
<keyword evidence="3 8" id="KW-0813">Transport</keyword>
<evidence type="ECO:0000313" key="11">
    <source>
        <dbReference type="Proteomes" id="UP001437460"/>
    </source>
</evidence>
<evidence type="ECO:0000256" key="4">
    <source>
        <dbReference type="ARBA" id="ARBA00022475"/>
    </source>
</evidence>
<feature type="transmembrane region" description="Helical" evidence="9">
    <location>
        <begin position="12"/>
        <end position="34"/>
    </location>
</feature>
<evidence type="ECO:0000256" key="6">
    <source>
        <dbReference type="ARBA" id="ARBA00022989"/>
    </source>
</evidence>
<reference evidence="10 11" key="1">
    <citation type="submission" date="2024-03" db="EMBL/GenBank/DDBJ databases">
        <title>Human intestinal bacterial collection.</title>
        <authorList>
            <person name="Pauvert C."/>
            <person name="Hitch T.C.A."/>
            <person name="Clavel T."/>
        </authorList>
    </citation>
    <scope>NUCLEOTIDE SEQUENCE [LARGE SCALE GENOMIC DNA]</scope>
    <source>
        <strain evidence="10 11">CLA-AP-H27</strain>
    </source>
</reference>
<feature type="transmembrane region" description="Helical" evidence="9">
    <location>
        <begin position="139"/>
        <end position="158"/>
    </location>
</feature>
<sequence>MERSSKVKKTVFIGMMGAVSTVLMMLNFSLPFVPGFLKFDISELPALFAGFFLGPVSGCSVIVVKVLLKLLFQGSDTAYVGEAMNIMGSVCFVLPASLIYRWKHTKKGAVIAMTVSSVVVSIAFIFINAYIAFPLYSKLYGMPMEVIMGMGSAINPMITDVPTLMLFSVFPFNLFKHGVTSFVTYLIYKKAGNTLRSMIGGAENRSLKAKKGLEKTV</sequence>
<feature type="transmembrane region" description="Helical" evidence="9">
    <location>
        <begin position="80"/>
        <end position="102"/>
    </location>
</feature>
<feature type="transmembrane region" description="Helical" evidence="9">
    <location>
        <begin position="164"/>
        <end position="188"/>
    </location>
</feature>
<dbReference type="PANTHER" id="PTHR38438:SF1">
    <property type="entry name" value="RIBOFLAVIN TRANSPORTER RIBU"/>
    <property type="match status" value="1"/>
</dbReference>
<name>A0ABV1HHE2_9FIRM</name>
<dbReference type="InterPro" id="IPR024529">
    <property type="entry name" value="ECF_trnsprt_substrate-spec"/>
</dbReference>